<feature type="compositionally biased region" description="Gly residues" evidence="1">
    <location>
        <begin position="200"/>
        <end position="217"/>
    </location>
</feature>
<protein>
    <recommendedName>
        <fullName evidence="4">Hyaluronan/mRNA-binding protein domain-containing protein</fullName>
    </recommendedName>
</protein>
<feature type="compositionally biased region" description="Basic and acidic residues" evidence="1">
    <location>
        <begin position="164"/>
        <end position="187"/>
    </location>
</feature>
<dbReference type="PANTHER" id="PTHR12299:SF17">
    <property type="entry name" value="AT19571P-RELATED"/>
    <property type="match status" value="1"/>
</dbReference>
<sequence>MNSFALLQDDVEDASELTPDNVASSKPHVDEVAVPAVDVQDAAVNQNDDSSAPHHDDALAADPQAPADKDQPDQKPLKQRDLTLEEYLEKKAAMSSGLASLNSRGLRQPNDGVDGFEKMSVLKKNDAPDDNSIMRDVAVKAQQQAKTIKDSTQAAVARNAEIQKFFKPDPSDRRRGDYRRGYRDRRGAGRGTRGMRGARGAPGRGGAPHRGGRGAYRGGYTTHNDDDFDHRRANGRDDQDIVPDVDDTSAFPSL</sequence>
<keyword evidence="3" id="KW-1185">Reference proteome</keyword>
<comment type="caution">
    <text evidence="2">The sequence shown here is derived from an EMBL/GenBank/DDBJ whole genome shotgun (WGS) entry which is preliminary data.</text>
</comment>
<dbReference type="GO" id="GO:0003723">
    <property type="term" value="F:RNA binding"/>
    <property type="evidence" value="ECO:0007669"/>
    <property type="project" value="InterPro"/>
</dbReference>
<name>A0A2V3IPV8_9FLOR</name>
<dbReference type="EMBL" id="NBIV01000102">
    <property type="protein sequence ID" value="PXF44093.1"/>
    <property type="molecule type" value="Genomic_DNA"/>
</dbReference>
<dbReference type="OrthoDB" id="5657at2759"/>
<dbReference type="AlphaFoldDB" id="A0A2V3IPV8"/>
<accession>A0A2V3IPV8</accession>
<dbReference type="InterPro" id="IPR039764">
    <property type="entry name" value="HABP4/SERBP1-like"/>
</dbReference>
<reference evidence="2 3" key="1">
    <citation type="journal article" date="2018" name="Mol. Biol. Evol.">
        <title>Analysis of the draft genome of the red seaweed Gracilariopsis chorda provides insights into genome size evolution in Rhodophyta.</title>
        <authorList>
            <person name="Lee J."/>
            <person name="Yang E.C."/>
            <person name="Graf L."/>
            <person name="Yang J.H."/>
            <person name="Qiu H."/>
            <person name="Zel Zion U."/>
            <person name="Chan C.X."/>
            <person name="Stephens T.G."/>
            <person name="Weber A.P.M."/>
            <person name="Boo G.H."/>
            <person name="Boo S.M."/>
            <person name="Kim K.M."/>
            <person name="Shin Y."/>
            <person name="Jung M."/>
            <person name="Lee S.J."/>
            <person name="Yim H.S."/>
            <person name="Lee J.H."/>
            <person name="Bhattacharya D."/>
            <person name="Yoon H.S."/>
        </authorList>
    </citation>
    <scope>NUCLEOTIDE SEQUENCE [LARGE SCALE GENOMIC DNA]</scope>
    <source>
        <strain evidence="2 3">SKKU-2015</strain>
        <tissue evidence="2">Whole body</tissue>
    </source>
</reference>
<feature type="region of interest" description="Disordered" evidence="1">
    <location>
        <begin position="144"/>
        <end position="254"/>
    </location>
</feature>
<gene>
    <name evidence="2" type="ORF">BWQ96_06174</name>
</gene>
<dbReference type="GO" id="GO:0005634">
    <property type="term" value="C:nucleus"/>
    <property type="evidence" value="ECO:0007669"/>
    <property type="project" value="TreeGrafter"/>
</dbReference>
<dbReference type="Proteomes" id="UP000247409">
    <property type="component" value="Unassembled WGS sequence"/>
</dbReference>
<evidence type="ECO:0000256" key="1">
    <source>
        <dbReference type="SAM" id="MobiDB-lite"/>
    </source>
</evidence>
<feature type="compositionally biased region" description="Polar residues" evidence="1">
    <location>
        <begin position="144"/>
        <end position="154"/>
    </location>
</feature>
<evidence type="ECO:0000313" key="3">
    <source>
        <dbReference type="Proteomes" id="UP000247409"/>
    </source>
</evidence>
<feature type="compositionally biased region" description="Low complexity" evidence="1">
    <location>
        <begin position="32"/>
        <end position="50"/>
    </location>
</feature>
<feature type="compositionally biased region" description="Basic and acidic residues" evidence="1">
    <location>
        <begin position="223"/>
        <end position="239"/>
    </location>
</feature>
<evidence type="ECO:0000313" key="2">
    <source>
        <dbReference type="EMBL" id="PXF44093.1"/>
    </source>
</evidence>
<dbReference type="GO" id="GO:0005737">
    <property type="term" value="C:cytoplasm"/>
    <property type="evidence" value="ECO:0007669"/>
    <property type="project" value="TreeGrafter"/>
</dbReference>
<evidence type="ECO:0008006" key="4">
    <source>
        <dbReference type="Google" id="ProtNLM"/>
    </source>
</evidence>
<dbReference type="PANTHER" id="PTHR12299">
    <property type="entry name" value="HYALURONIC ACID-BINDING PROTEIN 4"/>
    <property type="match status" value="1"/>
</dbReference>
<organism evidence="2 3">
    <name type="scientific">Gracilariopsis chorda</name>
    <dbReference type="NCBI Taxonomy" id="448386"/>
    <lineage>
        <taxon>Eukaryota</taxon>
        <taxon>Rhodophyta</taxon>
        <taxon>Florideophyceae</taxon>
        <taxon>Rhodymeniophycidae</taxon>
        <taxon>Gracilariales</taxon>
        <taxon>Gracilariaceae</taxon>
        <taxon>Gracilariopsis</taxon>
    </lineage>
</organism>
<feature type="region of interest" description="Disordered" evidence="1">
    <location>
        <begin position="1"/>
        <end position="84"/>
    </location>
</feature>
<proteinExistence type="predicted"/>
<feature type="compositionally biased region" description="Basic and acidic residues" evidence="1">
    <location>
        <begin position="67"/>
        <end position="84"/>
    </location>
</feature>